<dbReference type="CDD" id="cd02947">
    <property type="entry name" value="TRX_family"/>
    <property type="match status" value="1"/>
</dbReference>
<reference evidence="1 2" key="1">
    <citation type="submission" date="2021-01" db="EMBL/GenBank/DDBJ databases">
        <title>Genomic Encyclopedia of Type Strains, Phase IV (KMG-IV): sequencing the most valuable type-strain genomes for metagenomic binning, comparative biology and taxonomic classification.</title>
        <authorList>
            <person name="Goeker M."/>
        </authorList>
    </citation>
    <scope>NUCLEOTIDE SEQUENCE [LARGE SCALE GENOMIC DNA]</scope>
    <source>
        <strain evidence="1 2">DSM 27382</strain>
    </source>
</reference>
<dbReference type="PROSITE" id="PS51354">
    <property type="entry name" value="GLUTAREDOXIN_2"/>
    <property type="match status" value="1"/>
</dbReference>
<dbReference type="RefSeq" id="WP_205009560.1">
    <property type="nucleotide sequence ID" value="NZ_JAFBEH010000018.1"/>
</dbReference>
<dbReference type="SUPFAM" id="SSF52833">
    <property type="entry name" value="Thioredoxin-like"/>
    <property type="match status" value="1"/>
</dbReference>
<dbReference type="Pfam" id="PF20207">
    <property type="entry name" value="DUF6568"/>
    <property type="match status" value="1"/>
</dbReference>
<organism evidence="1 2">
    <name type="scientific">Streptococcus loxodontisalivarius</name>
    <dbReference type="NCBI Taxonomy" id="1349415"/>
    <lineage>
        <taxon>Bacteria</taxon>
        <taxon>Bacillati</taxon>
        <taxon>Bacillota</taxon>
        <taxon>Bacilli</taxon>
        <taxon>Lactobacillales</taxon>
        <taxon>Streptococcaceae</taxon>
        <taxon>Streptococcus</taxon>
    </lineage>
</organism>
<protein>
    <submittedName>
        <fullName evidence="1">Bacteriocin transport accessory protein</fullName>
    </submittedName>
</protein>
<dbReference type="InterPro" id="IPR046698">
    <property type="entry name" value="PedC-like"/>
</dbReference>
<comment type="caution">
    <text evidence="1">The sequence shown here is derived from an EMBL/GenBank/DDBJ whole genome shotgun (WGS) entry which is preliminary data.</text>
</comment>
<name>A0ABS2PT35_9STRE</name>
<keyword evidence="2" id="KW-1185">Reference proteome</keyword>
<evidence type="ECO:0000313" key="1">
    <source>
        <dbReference type="EMBL" id="MBM7642720.1"/>
    </source>
</evidence>
<evidence type="ECO:0000313" key="2">
    <source>
        <dbReference type="Proteomes" id="UP000697472"/>
    </source>
</evidence>
<dbReference type="EMBL" id="JAFBEH010000018">
    <property type="protein sequence ID" value="MBM7642720.1"/>
    <property type="molecule type" value="Genomic_DNA"/>
</dbReference>
<dbReference type="Gene3D" id="3.40.30.10">
    <property type="entry name" value="Glutaredoxin"/>
    <property type="match status" value="1"/>
</dbReference>
<proteinExistence type="predicted"/>
<dbReference type="InterPro" id="IPR036249">
    <property type="entry name" value="Thioredoxin-like_sf"/>
</dbReference>
<dbReference type="Proteomes" id="UP000697472">
    <property type="component" value="Unassembled WGS sequence"/>
</dbReference>
<gene>
    <name evidence="1" type="ORF">JOC28_001017</name>
</gene>
<sequence length="114" mass="12346">MTTFAEAVSNFEAITVAEARERIAAESKFILFIGRPTCPYCQRFAPKLANVAQATGAKVAYINSEDASQIEDIQAFRSRYGIATVPGLFVSENGSAKVVCDSSLPEEDITDFIS</sequence>
<accession>A0ABS2PT35</accession>